<comment type="caution">
    <text evidence="2">The sequence shown here is derived from an EMBL/GenBank/DDBJ whole genome shotgun (WGS) entry which is preliminary data.</text>
</comment>
<feature type="transmembrane region" description="Helical" evidence="1">
    <location>
        <begin position="73"/>
        <end position="92"/>
    </location>
</feature>
<keyword evidence="1" id="KW-0812">Transmembrane</keyword>
<dbReference type="Proteomes" id="UP000197334">
    <property type="component" value="Unassembled WGS sequence"/>
</dbReference>
<reference evidence="2 3" key="1">
    <citation type="submission" date="2014-08" db="EMBL/GenBank/DDBJ databases">
        <title>Draft genome sequence of a novel L-asparaginase producing marine bacterium, Halomonas campaniensis.</title>
        <authorList>
            <person name="Sundarakrishnan B."/>
            <person name="Moushumi Priya A."/>
            <person name="Raman G."/>
            <person name="Sakthivel N."/>
            <person name="Park S."/>
            <person name="Jayachandran S."/>
        </authorList>
    </citation>
    <scope>NUCLEOTIDE SEQUENCE [LARGE SCALE GENOMIC DNA]</scope>
    <source>
        <strain evidence="2 3">SK03</strain>
    </source>
</reference>
<proteinExistence type="predicted"/>
<name>A0A246RXU5_9GAMM</name>
<feature type="transmembrane region" description="Helical" evidence="1">
    <location>
        <begin position="46"/>
        <end position="66"/>
    </location>
</feature>
<dbReference type="AlphaFoldDB" id="A0A246RXU5"/>
<keyword evidence="1" id="KW-1133">Transmembrane helix</keyword>
<keyword evidence="1" id="KW-0472">Membrane</keyword>
<dbReference type="EMBL" id="JPUA01000034">
    <property type="protein sequence ID" value="OWV28971.1"/>
    <property type="molecule type" value="Genomic_DNA"/>
</dbReference>
<evidence type="ECO:0000256" key="1">
    <source>
        <dbReference type="SAM" id="Phobius"/>
    </source>
</evidence>
<gene>
    <name evidence="2" type="ORF">JI62_15160</name>
</gene>
<keyword evidence="3" id="KW-1185">Reference proteome</keyword>
<sequence length="95" mass="10225">MIRLEVAALATGLASVVVALFIPLIWSVFPEIMRTYFLGGEPGAVVVGFGVLVGIVGSMLFVINLFRRQFTLWWVRLLTVLALYLGLATAGATGI</sequence>
<accession>A0A246RXU5</accession>
<feature type="transmembrane region" description="Helical" evidence="1">
    <location>
        <begin position="7"/>
        <end position="26"/>
    </location>
</feature>
<protein>
    <submittedName>
        <fullName evidence="2">Uncharacterized protein</fullName>
    </submittedName>
</protein>
<evidence type="ECO:0000313" key="3">
    <source>
        <dbReference type="Proteomes" id="UP000197334"/>
    </source>
</evidence>
<organism evidence="2 3">
    <name type="scientific">Halomonas campaniensis</name>
    <dbReference type="NCBI Taxonomy" id="213554"/>
    <lineage>
        <taxon>Bacteria</taxon>
        <taxon>Pseudomonadati</taxon>
        <taxon>Pseudomonadota</taxon>
        <taxon>Gammaproteobacteria</taxon>
        <taxon>Oceanospirillales</taxon>
        <taxon>Halomonadaceae</taxon>
        <taxon>Halomonas</taxon>
    </lineage>
</organism>
<evidence type="ECO:0000313" key="2">
    <source>
        <dbReference type="EMBL" id="OWV28971.1"/>
    </source>
</evidence>